<protein>
    <submittedName>
        <fullName evidence="1">Uncharacterized protein</fullName>
    </submittedName>
</protein>
<accession>A0A1F4TRR9</accession>
<gene>
    <name evidence="1" type="ORF">A2311_01515</name>
</gene>
<dbReference type="Proteomes" id="UP000178951">
    <property type="component" value="Unassembled WGS sequence"/>
</dbReference>
<dbReference type="STRING" id="1802583.A2311_01515"/>
<evidence type="ECO:0000313" key="1">
    <source>
        <dbReference type="EMBL" id="OGC35327.1"/>
    </source>
</evidence>
<organism evidence="1 2">
    <name type="scientific">candidate division WOR-1 bacterium RIFOXYB2_FULL_48_7</name>
    <dbReference type="NCBI Taxonomy" id="1802583"/>
    <lineage>
        <taxon>Bacteria</taxon>
        <taxon>Bacillati</taxon>
        <taxon>Saganbacteria</taxon>
    </lineage>
</organism>
<dbReference type="EMBL" id="MEUF01000030">
    <property type="protein sequence ID" value="OGC35327.1"/>
    <property type="molecule type" value="Genomic_DNA"/>
</dbReference>
<sequence>MSSVDKLTIKQWDALPKGQQNVDNFAKLTDSDKTTVVNRRLSQQIIKPLLDQATSRAKTANQDMLAALKGQKK</sequence>
<dbReference type="AlphaFoldDB" id="A0A1F4TRR9"/>
<comment type="caution">
    <text evidence="1">The sequence shown here is derived from an EMBL/GenBank/DDBJ whole genome shotgun (WGS) entry which is preliminary data.</text>
</comment>
<reference evidence="1 2" key="1">
    <citation type="journal article" date="2016" name="Nat. Commun.">
        <title>Thousands of microbial genomes shed light on interconnected biogeochemical processes in an aquifer system.</title>
        <authorList>
            <person name="Anantharaman K."/>
            <person name="Brown C.T."/>
            <person name="Hug L.A."/>
            <person name="Sharon I."/>
            <person name="Castelle C.J."/>
            <person name="Probst A.J."/>
            <person name="Thomas B.C."/>
            <person name="Singh A."/>
            <person name="Wilkins M.J."/>
            <person name="Karaoz U."/>
            <person name="Brodie E.L."/>
            <person name="Williams K.H."/>
            <person name="Hubbard S.S."/>
            <person name="Banfield J.F."/>
        </authorList>
    </citation>
    <scope>NUCLEOTIDE SEQUENCE [LARGE SCALE GENOMIC DNA]</scope>
</reference>
<evidence type="ECO:0000313" key="2">
    <source>
        <dbReference type="Proteomes" id="UP000178951"/>
    </source>
</evidence>
<name>A0A1F4TRR9_UNCSA</name>
<proteinExistence type="predicted"/>